<organism evidence="1">
    <name type="scientific">Macaca fascicularis</name>
    <name type="common">Crab-eating macaque</name>
    <name type="synonym">Cynomolgus monkey</name>
    <dbReference type="NCBI Taxonomy" id="9541"/>
    <lineage>
        <taxon>Eukaryota</taxon>
        <taxon>Metazoa</taxon>
        <taxon>Chordata</taxon>
        <taxon>Craniata</taxon>
        <taxon>Vertebrata</taxon>
        <taxon>Euteleostomi</taxon>
        <taxon>Mammalia</taxon>
        <taxon>Eutheria</taxon>
        <taxon>Euarchontoglires</taxon>
        <taxon>Primates</taxon>
        <taxon>Haplorrhini</taxon>
        <taxon>Catarrhini</taxon>
        <taxon>Cercopithecidae</taxon>
        <taxon>Cercopithecinae</taxon>
        <taxon>Macaca</taxon>
    </lineage>
</organism>
<name>I7GM83_MACFA</name>
<accession>I7GM83</accession>
<dbReference type="EMBL" id="AB171948">
    <property type="protein sequence ID" value="BAE89011.1"/>
    <property type="molecule type" value="mRNA"/>
</dbReference>
<dbReference type="AlphaFoldDB" id="I7GM83"/>
<evidence type="ECO:0000313" key="1">
    <source>
        <dbReference type="EMBL" id="BAE89011.1"/>
    </source>
</evidence>
<reference evidence="1" key="1">
    <citation type="journal article" date="2007" name="PLoS Biol.">
        <title>Rate of evolution in brain-expressed genes in humans and other primates.</title>
        <authorList>
            <person name="Wang H.-Y."/>
            <person name="Chien H.-C."/>
            <person name="Osada N."/>
            <person name="Hashimoto K."/>
            <person name="Sugano S."/>
            <person name="Gojobori T."/>
            <person name="Chou C.-K."/>
            <person name="Tsai S.-F."/>
            <person name="Wu C.-I."/>
            <person name="Shen C.-K.J."/>
        </authorList>
    </citation>
    <scope>NUCLEOTIDE SEQUENCE</scope>
</reference>
<proteinExistence type="evidence at transcript level"/>
<sequence length="72" mass="8830">MKYQKLEREQENDFCFFLISDKFMDCGVCLKRFRFIITYHQYHLNKLLKLSNSQISYLHNKDTRNTFLLGLM</sequence>
<protein>
    <submittedName>
        <fullName evidence="1">Macaca fascicularis brain cDNA, clone: QflA-16047</fullName>
    </submittedName>
</protein>